<feature type="repeat" description="TPR" evidence="3">
    <location>
        <begin position="518"/>
        <end position="551"/>
    </location>
</feature>
<dbReference type="InterPro" id="IPR050498">
    <property type="entry name" value="Ycf3"/>
</dbReference>
<evidence type="ECO:0000313" key="7">
    <source>
        <dbReference type="EMBL" id="KWT84925.1"/>
    </source>
</evidence>
<keyword evidence="5" id="KW-1133">Transmembrane helix</keyword>
<dbReference type="Gene3D" id="1.25.40.10">
    <property type="entry name" value="Tetratricopeptide repeat domain"/>
    <property type="match status" value="2"/>
</dbReference>
<protein>
    <submittedName>
        <fullName evidence="7">Serine/threonine protein kinase</fullName>
        <ecNumber evidence="7">2.7.11.1</ecNumber>
    </submittedName>
</protein>
<dbReference type="EMBL" id="LNQR01000067">
    <property type="protein sequence ID" value="KWT84925.1"/>
    <property type="molecule type" value="Genomic_DNA"/>
</dbReference>
<dbReference type="PROSITE" id="PS00108">
    <property type="entry name" value="PROTEIN_KINASE_ST"/>
    <property type="match status" value="1"/>
</dbReference>
<keyword evidence="7" id="KW-0418">Kinase</keyword>
<evidence type="ECO:0000256" key="1">
    <source>
        <dbReference type="ARBA" id="ARBA00022737"/>
    </source>
</evidence>
<keyword evidence="7" id="KW-0723">Serine/threonine-protein kinase</keyword>
<organism evidence="7 8">
    <name type="scientific">Candidatus Magnetominusculus xianensis</name>
    <dbReference type="NCBI Taxonomy" id="1748249"/>
    <lineage>
        <taxon>Bacteria</taxon>
        <taxon>Pseudomonadati</taxon>
        <taxon>Nitrospirota</taxon>
        <taxon>Nitrospiria</taxon>
        <taxon>Nitrospirales</taxon>
        <taxon>Nitrospiraceae</taxon>
        <taxon>Candidatus Magnetominusculus</taxon>
    </lineage>
</organism>
<dbReference type="Gene3D" id="3.30.200.20">
    <property type="entry name" value="Phosphorylase Kinase, domain 1"/>
    <property type="match status" value="1"/>
</dbReference>
<evidence type="ECO:0000259" key="6">
    <source>
        <dbReference type="PROSITE" id="PS50011"/>
    </source>
</evidence>
<evidence type="ECO:0000256" key="2">
    <source>
        <dbReference type="ARBA" id="ARBA00022803"/>
    </source>
</evidence>
<dbReference type="PANTHER" id="PTHR44858:SF1">
    <property type="entry name" value="UDP-N-ACETYLGLUCOSAMINE--PEPTIDE N-ACETYLGLUCOSAMINYLTRANSFERASE SPINDLY-RELATED"/>
    <property type="match status" value="1"/>
</dbReference>
<dbReference type="GO" id="GO:0004674">
    <property type="term" value="F:protein serine/threonine kinase activity"/>
    <property type="evidence" value="ECO:0007669"/>
    <property type="project" value="UniProtKB-KW"/>
</dbReference>
<name>A0ABR5SEJ8_9BACT</name>
<dbReference type="SUPFAM" id="SSF56112">
    <property type="entry name" value="Protein kinase-like (PK-like)"/>
    <property type="match status" value="1"/>
</dbReference>
<keyword evidence="8" id="KW-1185">Reference proteome</keyword>
<evidence type="ECO:0000256" key="4">
    <source>
        <dbReference type="SAM" id="Coils"/>
    </source>
</evidence>
<feature type="repeat" description="TPR" evidence="3">
    <location>
        <begin position="446"/>
        <end position="479"/>
    </location>
</feature>
<keyword evidence="4" id="KW-0175">Coiled coil</keyword>
<dbReference type="Pfam" id="PF00515">
    <property type="entry name" value="TPR_1"/>
    <property type="match status" value="1"/>
</dbReference>
<evidence type="ECO:0000313" key="8">
    <source>
        <dbReference type="Proteomes" id="UP000060487"/>
    </source>
</evidence>
<dbReference type="PROSITE" id="PS50011">
    <property type="entry name" value="PROTEIN_KINASE_DOM"/>
    <property type="match status" value="1"/>
</dbReference>
<dbReference type="PANTHER" id="PTHR44858">
    <property type="entry name" value="TETRATRICOPEPTIDE REPEAT PROTEIN 6"/>
    <property type="match status" value="1"/>
</dbReference>
<gene>
    <name evidence="7" type="ORF">ASN18_1855</name>
</gene>
<dbReference type="CDD" id="cd14014">
    <property type="entry name" value="STKc_PknB_like"/>
    <property type="match status" value="1"/>
</dbReference>
<keyword evidence="1" id="KW-0677">Repeat</keyword>
<proteinExistence type="predicted"/>
<keyword evidence="5" id="KW-0812">Transmembrane</keyword>
<reference evidence="7 8" key="1">
    <citation type="submission" date="2015-11" db="EMBL/GenBank/DDBJ databases">
        <authorList>
            <person name="Lin W."/>
        </authorList>
    </citation>
    <scope>NUCLEOTIDE SEQUENCE [LARGE SCALE GENOMIC DNA]</scope>
    <source>
        <strain evidence="7 8">HCH-1</strain>
    </source>
</reference>
<evidence type="ECO:0000256" key="5">
    <source>
        <dbReference type="SAM" id="Phobius"/>
    </source>
</evidence>
<dbReference type="Pfam" id="PF13414">
    <property type="entry name" value="TPR_11"/>
    <property type="match status" value="1"/>
</dbReference>
<feature type="transmembrane region" description="Helical" evidence="5">
    <location>
        <begin position="350"/>
        <end position="372"/>
    </location>
</feature>
<dbReference type="SUPFAM" id="SSF48452">
    <property type="entry name" value="TPR-like"/>
    <property type="match status" value="1"/>
</dbReference>
<dbReference type="InterPro" id="IPR011009">
    <property type="entry name" value="Kinase-like_dom_sf"/>
</dbReference>
<dbReference type="Proteomes" id="UP000060487">
    <property type="component" value="Unassembled WGS sequence"/>
</dbReference>
<dbReference type="SMART" id="SM00220">
    <property type="entry name" value="S_TKc"/>
    <property type="match status" value="1"/>
</dbReference>
<dbReference type="InterPro" id="IPR011990">
    <property type="entry name" value="TPR-like_helical_dom_sf"/>
</dbReference>
<dbReference type="Gene3D" id="1.10.510.10">
    <property type="entry name" value="Transferase(Phosphotransferase) domain 1"/>
    <property type="match status" value="1"/>
</dbReference>
<keyword evidence="5" id="KW-0472">Membrane</keyword>
<dbReference type="PROSITE" id="PS50005">
    <property type="entry name" value="TPR"/>
    <property type="match status" value="4"/>
</dbReference>
<comment type="caution">
    <text evidence="7">The sequence shown here is derived from an EMBL/GenBank/DDBJ whole genome shotgun (WGS) entry which is preliminary data.</text>
</comment>
<feature type="repeat" description="TPR" evidence="3">
    <location>
        <begin position="480"/>
        <end position="513"/>
    </location>
</feature>
<dbReference type="InterPro" id="IPR019734">
    <property type="entry name" value="TPR_rpt"/>
</dbReference>
<sequence length="637" mass="71531">MASLKAICPGCFQEKGELTVCPKCGFDEGDDQGSLALPLKTILNDKHYITGKMLGKPGGFGITYLGWDMTLQNRVAIKEYVPRQLASRGSNKKTLEPHSKEAGADFKYGLEQFLGEARTIAKFDNSHIVRVRSFFEENATAYIVMDYYDGIPLNEYLSRQANERIPWKTAVDIMMPILDGLKEVHDNNIVHRDIKPHNIYITVNGRPILLDFGAARDSFVDKTQALTVVMTPGYAPPEQYHARGKQGPWTDIYACAATLYNLITGQIPTDAAERLALVPLKAPIDIVPDIPKYLNDALLKAMSMDLNSRPATIKDFQDMLLNVAEPKAAAAKPVKKDWAALLNNKKLQKAILIAAVLVIVIALSVSGFSLYLKEAEKKAQIEQQKKLEAEQAAEAQRVKEEEAKKLEEAKKQSVVDFNKGKDFASKKDYASAVGSYTRAINNEPSAERYYYRGLAYLELKQLNNAVSDFGEAIKIDPNQYLYYMNRAIVNHNRNFYAEAISDFRKALDLNPSDMEQRYYIYMHKADAHFDKKEFQSAIADYSSAIKIRPNSNDAYAIRGLIYQMTDKCEAAVSDFSKAIELSPKDGFNYRLRGISYYDKRCPLMDIRKGNADLTTAVRLGDDGAKEVIIKLTSEGRF</sequence>
<dbReference type="PROSITE" id="PS50293">
    <property type="entry name" value="TPR_REGION"/>
    <property type="match status" value="1"/>
</dbReference>
<dbReference type="SMART" id="SM00028">
    <property type="entry name" value="TPR"/>
    <property type="match status" value="4"/>
</dbReference>
<feature type="repeat" description="TPR" evidence="3">
    <location>
        <begin position="552"/>
        <end position="585"/>
    </location>
</feature>
<dbReference type="Pfam" id="PF00069">
    <property type="entry name" value="Pkinase"/>
    <property type="match status" value="1"/>
</dbReference>
<accession>A0ABR5SEJ8</accession>
<evidence type="ECO:0000256" key="3">
    <source>
        <dbReference type="PROSITE-ProRule" id="PRU00339"/>
    </source>
</evidence>
<feature type="domain" description="Protein kinase" evidence="6">
    <location>
        <begin position="49"/>
        <end position="321"/>
    </location>
</feature>
<dbReference type="EC" id="2.7.11.1" evidence="7"/>
<keyword evidence="2 3" id="KW-0802">TPR repeat</keyword>
<keyword evidence="7" id="KW-0808">Transferase</keyword>
<dbReference type="RefSeq" id="WP_085052470.1">
    <property type="nucleotide sequence ID" value="NZ_LNQR01000067.1"/>
</dbReference>
<dbReference type="InterPro" id="IPR008271">
    <property type="entry name" value="Ser/Thr_kinase_AS"/>
</dbReference>
<feature type="coiled-coil region" evidence="4">
    <location>
        <begin position="372"/>
        <end position="412"/>
    </location>
</feature>
<dbReference type="Pfam" id="PF13181">
    <property type="entry name" value="TPR_8"/>
    <property type="match status" value="1"/>
</dbReference>
<dbReference type="InterPro" id="IPR000719">
    <property type="entry name" value="Prot_kinase_dom"/>
</dbReference>